<dbReference type="InterPro" id="IPR053265">
    <property type="entry name" value="Serpin"/>
</dbReference>
<dbReference type="PANTHER" id="PTHR21131">
    <property type="entry name" value="SERINE-TYPE ENDOPEPTIDASE INHIBITOR"/>
    <property type="match status" value="1"/>
</dbReference>
<dbReference type="CDD" id="cd00104">
    <property type="entry name" value="KAZAL_FS"/>
    <property type="match status" value="1"/>
</dbReference>
<dbReference type="OrthoDB" id="328123at2759"/>
<feature type="signal peptide" evidence="1">
    <location>
        <begin position="1"/>
        <end position="20"/>
    </location>
</feature>
<dbReference type="eggNOG" id="ENOG502T8NR">
    <property type="taxonomic scope" value="Eukaryota"/>
</dbReference>
<evidence type="ECO:0000313" key="3">
    <source>
        <dbReference type="EMBL" id="EDW88111.1"/>
    </source>
</evidence>
<dbReference type="Pfam" id="PF00050">
    <property type="entry name" value="Kazal_1"/>
    <property type="match status" value="1"/>
</dbReference>
<dbReference type="PROSITE" id="PS00282">
    <property type="entry name" value="KAZAL_1"/>
    <property type="match status" value="1"/>
</dbReference>
<accession>B4P1K4</accession>
<dbReference type="Gene3D" id="3.30.60.30">
    <property type="match status" value="1"/>
</dbReference>
<sequence>MRCPAFLALCLLAILAMTVAEKEINYCLCHRNYDPVCGSDSQTYSNQCEFDCAVKNGASITIKHNGKC</sequence>
<dbReference type="EMBL" id="CM000157">
    <property type="protein sequence ID" value="EDW88111.1"/>
    <property type="molecule type" value="Genomic_DNA"/>
</dbReference>
<name>B4P1K4_DROYA</name>
<dbReference type="PhylomeDB" id="B4P1K4"/>
<evidence type="ECO:0000313" key="4">
    <source>
        <dbReference type="Proteomes" id="UP000002282"/>
    </source>
</evidence>
<dbReference type="AlphaFoldDB" id="B4P1K4"/>
<feature type="chain" id="PRO_5002820658" description="Kazal-like domain-containing protein" evidence="1">
    <location>
        <begin position="21"/>
        <end position="68"/>
    </location>
</feature>
<dbReference type="InterPro" id="IPR036058">
    <property type="entry name" value="Kazal_dom_sf"/>
</dbReference>
<dbReference type="InterPro" id="IPR002350">
    <property type="entry name" value="Kazal_dom"/>
</dbReference>
<feature type="domain" description="Kazal-like" evidence="2">
    <location>
        <begin position="1"/>
        <end position="68"/>
    </location>
</feature>
<keyword evidence="4" id="KW-1185">Reference proteome</keyword>
<dbReference type="SUPFAM" id="SSF100895">
    <property type="entry name" value="Kazal-type serine protease inhibitors"/>
    <property type="match status" value="1"/>
</dbReference>
<dbReference type="HOGENOM" id="CLU_169765_5_1_1"/>
<organism evidence="3 4">
    <name type="scientific">Drosophila yakuba</name>
    <name type="common">Fruit fly</name>
    <dbReference type="NCBI Taxonomy" id="7245"/>
    <lineage>
        <taxon>Eukaryota</taxon>
        <taxon>Metazoa</taxon>
        <taxon>Ecdysozoa</taxon>
        <taxon>Arthropoda</taxon>
        <taxon>Hexapoda</taxon>
        <taxon>Insecta</taxon>
        <taxon>Pterygota</taxon>
        <taxon>Neoptera</taxon>
        <taxon>Endopterygota</taxon>
        <taxon>Diptera</taxon>
        <taxon>Brachycera</taxon>
        <taxon>Muscomorpha</taxon>
        <taxon>Ephydroidea</taxon>
        <taxon>Drosophilidae</taxon>
        <taxon>Drosophila</taxon>
        <taxon>Sophophora</taxon>
    </lineage>
</organism>
<evidence type="ECO:0000256" key="1">
    <source>
        <dbReference type="SAM" id="SignalP"/>
    </source>
</evidence>
<protein>
    <recommendedName>
        <fullName evidence="2">Kazal-like domain-containing protein</fullName>
    </recommendedName>
</protein>
<dbReference type="PANTHER" id="PTHR21131:SF0">
    <property type="entry name" value="GEO10195P1-RELATED"/>
    <property type="match status" value="1"/>
</dbReference>
<gene>
    <name evidence="3" type="primary">Dyak\GE18543</name>
    <name evidence="3" type="synonym">dyak_GLEANR_2331</name>
    <name evidence="3" type="synonym">GE18543</name>
    <name evidence="3" type="ORF">Dyak_GE18543</name>
</gene>
<evidence type="ECO:0000259" key="2">
    <source>
        <dbReference type="PROSITE" id="PS51465"/>
    </source>
</evidence>
<keyword evidence="1" id="KW-0732">Signal</keyword>
<dbReference type="SMART" id="SM00280">
    <property type="entry name" value="KAZAL"/>
    <property type="match status" value="1"/>
</dbReference>
<dbReference type="Proteomes" id="UP000002282">
    <property type="component" value="Chromosome 2L"/>
</dbReference>
<reference evidence="3 4" key="1">
    <citation type="journal article" date="2007" name="Nature">
        <title>Evolution of genes and genomes on the Drosophila phylogeny.</title>
        <authorList>
            <consortium name="Drosophila 12 Genomes Consortium"/>
            <person name="Clark A.G."/>
            <person name="Eisen M.B."/>
            <person name="Smith D.R."/>
            <person name="Bergman C.M."/>
            <person name="Oliver B."/>
            <person name="Markow T.A."/>
            <person name="Kaufman T.C."/>
            <person name="Kellis M."/>
            <person name="Gelbart W."/>
            <person name="Iyer V.N."/>
            <person name="Pollard D.A."/>
            <person name="Sackton T.B."/>
            <person name="Larracuente A.M."/>
            <person name="Singh N.D."/>
            <person name="Abad J.P."/>
            <person name="Abt D.N."/>
            <person name="Adryan B."/>
            <person name="Aguade M."/>
            <person name="Akashi H."/>
            <person name="Anderson W.W."/>
            <person name="Aquadro C.F."/>
            <person name="Ardell D.H."/>
            <person name="Arguello R."/>
            <person name="Artieri C.G."/>
            <person name="Barbash D.A."/>
            <person name="Barker D."/>
            <person name="Barsanti P."/>
            <person name="Batterham P."/>
            <person name="Batzoglou S."/>
            <person name="Begun D."/>
            <person name="Bhutkar A."/>
            <person name="Blanco E."/>
            <person name="Bosak S.A."/>
            <person name="Bradley R.K."/>
            <person name="Brand A.D."/>
            <person name="Brent M.R."/>
            <person name="Brooks A.N."/>
            <person name="Brown R.H."/>
            <person name="Butlin R.K."/>
            <person name="Caggese C."/>
            <person name="Calvi B.R."/>
            <person name="Bernardo de Carvalho A."/>
            <person name="Caspi A."/>
            <person name="Castrezana S."/>
            <person name="Celniker S.E."/>
            <person name="Chang J.L."/>
            <person name="Chapple C."/>
            <person name="Chatterji S."/>
            <person name="Chinwalla A."/>
            <person name="Civetta A."/>
            <person name="Clifton S.W."/>
            <person name="Comeron J.M."/>
            <person name="Costello J.C."/>
            <person name="Coyne J.A."/>
            <person name="Daub J."/>
            <person name="David R.G."/>
            <person name="Delcher A.L."/>
            <person name="Delehaunty K."/>
            <person name="Do C.B."/>
            <person name="Ebling H."/>
            <person name="Edwards K."/>
            <person name="Eickbush T."/>
            <person name="Evans J.D."/>
            <person name="Filipski A."/>
            <person name="Findeiss S."/>
            <person name="Freyhult E."/>
            <person name="Fulton L."/>
            <person name="Fulton R."/>
            <person name="Garcia A.C."/>
            <person name="Gardiner A."/>
            <person name="Garfield D.A."/>
            <person name="Garvin B.E."/>
            <person name="Gibson G."/>
            <person name="Gilbert D."/>
            <person name="Gnerre S."/>
            <person name="Godfrey J."/>
            <person name="Good R."/>
            <person name="Gotea V."/>
            <person name="Gravely B."/>
            <person name="Greenberg A.J."/>
            <person name="Griffiths-Jones S."/>
            <person name="Gross S."/>
            <person name="Guigo R."/>
            <person name="Gustafson E.A."/>
            <person name="Haerty W."/>
            <person name="Hahn M.W."/>
            <person name="Halligan D.L."/>
            <person name="Halpern A.L."/>
            <person name="Halter G.M."/>
            <person name="Han M.V."/>
            <person name="Heger A."/>
            <person name="Hillier L."/>
            <person name="Hinrichs A.S."/>
            <person name="Holmes I."/>
            <person name="Hoskins R.A."/>
            <person name="Hubisz M.J."/>
            <person name="Hultmark D."/>
            <person name="Huntley M.A."/>
            <person name="Jaffe D.B."/>
            <person name="Jagadeeshan S."/>
            <person name="Jeck W.R."/>
            <person name="Johnson J."/>
            <person name="Jones C.D."/>
            <person name="Jordan W.C."/>
            <person name="Karpen G.H."/>
            <person name="Kataoka E."/>
            <person name="Keightley P.D."/>
            <person name="Kheradpour P."/>
            <person name="Kirkness E.F."/>
            <person name="Koerich L.B."/>
            <person name="Kristiansen K."/>
            <person name="Kudrna D."/>
            <person name="Kulathinal R.J."/>
            <person name="Kumar S."/>
            <person name="Kwok R."/>
            <person name="Lander E."/>
            <person name="Langley C.H."/>
            <person name="Lapoint R."/>
            <person name="Lazzaro B.P."/>
            <person name="Lee S.J."/>
            <person name="Levesque L."/>
            <person name="Li R."/>
            <person name="Lin C.F."/>
            <person name="Lin M.F."/>
            <person name="Lindblad-Toh K."/>
            <person name="Llopart A."/>
            <person name="Long M."/>
            <person name="Low L."/>
            <person name="Lozovsky E."/>
            <person name="Lu J."/>
            <person name="Luo M."/>
            <person name="Machado C.A."/>
            <person name="Makalowski W."/>
            <person name="Marzo M."/>
            <person name="Matsuda M."/>
            <person name="Matzkin L."/>
            <person name="McAllister B."/>
            <person name="McBride C.S."/>
            <person name="McKernan B."/>
            <person name="McKernan K."/>
            <person name="Mendez-Lago M."/>
            <person name="Minx P."/>
            <person name="Mollenhauer M.U."/>
            <person name="Montooth K."/>
            <person name="Mount S.M."/>
            <person name="Mu X."/>
            <person name="Myers E."/>
            <person name="Negre B."/>
            <person name="Newfeld S."/>
            <person name="Nielsen R."/>
            <person name="Noor M.A."/>
            <person name="O'Grady P."/>
            <person name="Pachter L."/>
            <person name="Papaceit M."/>
            <person name="Parisi M.J."/>
            <person name="Parisi M."/>
            <person name="Parts L."/>
            <person name="Pedersen J.S."/>
            <person name="Pesole G."/>
            <person name="Phillippy A.M."/>
            <person name="Ponting C.P."/>
            <person name="Pop M."/>
            <person name="Porcelli D."/>
            <person name="Powell J.R."/>
            <person name="Prohaska S."/>
            <person name="Pruitt K."/>
            <person name="Puig M."/>
            <person name="Quesneville H."/>
            <person name="Ram K.R."/>
            <person name="Rand D."/>
            <person name="Rasmussen M.D."/>
            <person name="Reed L.K."/>
            <person name="Reenan R."/>
            <person name="Reily A."/>
            <person name="Remington K.A."/>
            <person name="Rieger T.T."/>
            <person name="Ritchie M.G."/>
            <person name="Robin C."/>
            <person name="Rogers Y.H."/>
            <person name="Rohde C."/>
            <person name="Rozas J."/>
            <person name="Rubenfield M.J."/>
            <person name="Ruiz A."/>
            <person name="Russo S."/>
            <person name="Salzberg S.L."/>
            <person name="Sanchez-Gracia A."/>
            <person name="Saranga D.J."/>
            <person name="Sato H."/>
            <person name="Schaeffer S.W."/>
            <person name="Schatz M.C."/>
            <person name="Schlenke T."/>
            <person name="Schwartz R."/>
            <person name="Segarra C."/>
            <person name="Singh R.S."/>
            <person name="Sirot L."/>
            <person name="Sirota M."/>
            <person name="Sisneros N.B."/>
            <person name="Smith C.D."/>
            <person name="Smith T.F."/>
            <person name="Spieth J."/>
            <person name="Stage D.E."/>
            <person name="Stark A."/>
            <person name="Stephan W."/>
            <person name="Strausberg R.L."/>
            <person name="Strempel S."/>
            <person name="Sturgill D."/>
            <person name="Sutton G."/>
            <person name="Sutton G.G."/>
            <person name="Tao W."/>
            <person name="Teichmann S."/>
            <person name="Tobari Y.N."/>
            <person name="Tomimura Y."/>
            <person name="Tsolas J.M."/>
            <person name="Valente V.L."/>
            <person name="Venter E."/>
            <person name="Venter J.C."/>
            <person name="Vicario S."/>
            <person name="Vieira F.G."/>
            <person name="Vilella A.J."/>
            <person name="Villasante A."/>
            <person name="Walenz B."/>
            <person name="Wang J."/>
            <person name="Wasserman M."/>
            <person name="Watts T."/>
            <person name="Wilson D."/>
            <person name="Wilson R.K."/>
            <person name="Wing R.A."/>
            <person name="Wolfner M.F."/>
            <person name="Wong A."/>
            <person name="Wong G.K."/>
            <person name="Wu C.I."/>
            <person name="Wu G."/>
            <person name="Yamamoto D."/>
            <person name="Yang H.P."/>
            <person name="Yang S.P."/>
            <person name="Yorke J.A."/>
            <person name="Yoshida K."/>
            <person name="Zdobnov E."/>
            <person name="Zhang P."/>
            <person name="Zhang Y."/>
            <person name="Zimin A.V."/>
            <person name="Baldwin J."/>
            <person name="Abdouelleil A."/>
            <person name="Abdulkadir J."/>
            <person name="Abebe A."/>
            <person name="Abera B."/>
            <person name="Abreu J."/>
            <person name="Acer S.C."/>
            <person name="Aftuck L."/>
            <person name="Alexander A."/>
            <person name="An P."/>
            <person name="Anderson E."/>
            <person name="Anderson S."/>
            <person name="Arachi H."/>
            <person name="Azer M."/>
            <person name="Bachantsang P."/>
            <person name="Barry A."/>
            <person name="Bayul T."/>
            <person name="Berlin A."/>
            <person name="Bessette D."/>
            <person name="Bloom T."/>
            <person name="Blye J."/>
            <person name="Boguslavskiy L."/>
            <person name="Bonnet C."/>
            <person name="Boukhgalter B."/>
            <person name="Bourzgui I."/>
            <person name="Brown A."/>
            <person name="Cahill P."/>
            <person name="Channer S."/>
            <person name="Cheshatsang Y."/>
            <person name="Chuda L."/>
            <person name="Citroen M."/>
            <person name="Collymore A."/>
            <person name="Cooke P."/>
            <person name="Costello M."/>
            <person name="D'Aco K."/>
            <person name="Daza R."/>
            <person name="De Haan G."/>
            <person name="DeGray S."/>
            <person name="DeMaso C."/>
            <person name="Dhargay N."/>
            <person name="Dooley K."/>
            <person name="Dooley E."/>
            <person name="Doricent M."/>
            <person name="Dorje P."/>
            <person name="Dorjee K."/>
            <person name="Dupes A."/>
            <person name="Elong R."/>
            <person name="Falk J."/>
            <person name="Farina A."/>
            <person name="Faro S."/>
            <person name="Ferguson D."/>
            <person name="Fisher S."/>
            <person name="Foley C.D."/>
            <person name="Franke A."/>
            <person name="Friedrich D."/>
            <person name="Gadbois L."/>
            <person name="Gearin G."/>
            <person name="Gearin C.R."/>
            <person name="Giannoukos G."/>
            <person name="Goode T."/>
            <person name="Graham J."/>
            <person name="Grandbois E."/>
            <person name="Grewal S."/>
            <person name="Gyaltsen K."/>
            <person name="Hafez N."/>
            <person name="Hagos B."/>
            <person name="Hall J."/>
            <person name="Henson C."/>
            <person name="Hollinger A."/>
            <person name="Honan T."/>
            <person name="Huard M.D."/>
            <person name="Hughes L."/>
            <person name="Hurhula B."/>
            <person name="Husby M.E."/>
            <person name="Kamat A."/>
            <person name="Kanga B."/>
            <person name="Kashin S."/>
            <person name="Khazanovich D."/>
            <person name="Kisner P."/>
            <person name="Lance K."/>
            <person name="Lara M."/>
            <person name="Lee W."/>
            <person name="Lennon N."/>
            <person name="Letendre F."/>
            <person name="LeVine R."/>
            <person name="Lipovsky A."/>
            <person name="Liu X."/>
            <person name="Liu J."/>
            <person name="Liu S."/>
            <person name="Lokyitsang T."/>
            <person name="Lokyitsang Y."/>
            <person name="Lubonja R."/>
            <person name="Lui A."/>
            <person name="MacDonald P."/>
            <person name="Magnisalis V."/>
            <person name="Maru K."/>
            <person name="Matthews C."/>
            <person name="McCusker W."/>
            <person name="McDonough S."/>
            <person name="Mehta T."/>
            <person name="Meldrim J."/>
            <person name="Meneus L."/>
            <person name="Mihai O."/>
            <person name="Mihalev A."/>
            <person name="Mihova T."/>
            <person name="Mittelman R."/>
            <person name="Mlenga V."/>
            <person name="Montmayeur A."/>
            <person name="Mulrain L."/>
            <person name="Navidi A."/>
            <person name="Naylor J."/>
            <person name="Negash T."/>
            <person name="Nguyen T."/>
            <person name="Nguyen N."/>
            <person name="Nicol R."/>
            <person name="Norbu C."/>
            <person name="Norbu N."/>
            <person name="Novod N."/>
            <person name="O'Neill B."/>
            <person name="Osman S."/>
            <person name="Markiewicz E."/>
            <person name="Oyono O.L."/>
            <person name="Patti C."/>
            <person name="Phunkhang P."/>
            <person name="Pierre F."/>
            <person name="Priest M."/>
            <person name="Raghuraman S."/>
            <person name="Rege F."/>
            <person name="Reyes R."/>
            <person name="Rise C."/>
            <person name="Rogov P."/>
            <person name="Ross K."/>
            <person name="Ryan E."/>
            <person name="Settipalli S."/>
            <person name="Shea T."/>
            <person name="Sherpa N."/>
            <person name="Shi L."/>
            <person name="Shih D."/>
            <person name="Sparrow T."/>
            <person name="Spaulding J."/>
            <person name="Stalker J."/>
            <person name="Stange-Thomann N."/>
            <person name="Stavropoulos S."/>
            <person name="Stone C."/>
            <person name="Strader C."/>
            <person name="Tesfaye S."/>
            <person name="Thomson T."/>
            <person name="Thoulutsang Y."/>
            <person name="Thoulutsang D."/>
            <person name="Topham K."/>
            <person name="Topping I."/>
            <person name="Tsamla T."/>
            <person name="Vassiliev H."/>
            <person name="Vo A."/>
            <person name="Wangchuk T."/>
            <person name="Wangdi T."/>
            <person name="Weiand M."/>
            <person name="Wilkinson J."/>
            <person name="Wilson A."/>
            <person name="Yadav S."/>
            <person name="Young G."/>
            <person name="Yu Q."/>
            <person name="Zembek L."/>
            <person name="Zhong D."/>
            <person name="Zimmer A."/>
            <person name="Zwirko Z."/>
            <person name="Jaffe D.B."/>
            <person name="Alvarez P."/>
            <person name="Brockman W."/>
            <person name="Butler J."/>
            <person name="Chin C."/>
            <person name="Gnerre S."/>
            <person name="Grabherr M."/>
            <person name="Kleber M."/>
            <person name="Mauceli E."/>
            <person name="MacCallum I."/>
        </authorList>
    </citation>
    <scope>NUCLEOTIDE SEQUENCE [LARGE SCALE GENOMIC DNA]</scope>
    <source>
        <strain evidence="4">Tai18E2 / Tucson 14021-0261.01</strain>
    </source>
</reference>
<dbReference type="OMA" id="PANWEPV"/>
<dbReference type="PROSITE" id="PS51465">
    <property type="entry name" value="KAZAL_2"/>
    <property type="match status" value="1"/>
</dbReference>
<proteinExistence type="predicted"/>
<dbReference type="GO" id="GO:0005615">
    <property type="term" value="C:extracellular space"/>
    <property type="evidence" value="ECO:0007669"/>
    <property type="project" value="TreeGrafter"/>
</dbReference>
<reference evidence="3 4" key="2">
    <citation type="journal article" date="2007" name="PLoS Biol.">
        <title>Principles of genome evolution in the Drosophila melanogaster species group.</title>
        <authorList>
            <person name="Ranz J.M."/>
            <person name="Maurin D."/>
            <person name="Chan Y.S."/>
            <person name="von Grotthuss M."/>
            <person name="Hillier L.W."/>
            <person name="Roote J."/>
            <person name="Ashburner M."/>
            <person name="Bergman C.M."/>
        </authorList>
    </citation>
    <scope>NUCLEOTIDE SEQUENCE [LARGE SCALE GENOMIC DNA]</scope>
    <source>
        <strain evidence="4">Tai18E2 / Tucson 14021-0261.01</strain>
    </source>
</reference>
<dbReference type="KEGG" id="dya:Dyak_GE18543"/>